<proteinExistence type="predicted"/>
<comment type="caution">
    <text evidence="1">The sequence shown here is derived from an EMBL/GenBank/DDBJ whole genome shotgun (WGS) entry which is preliminary data.</text>
</comment>
<dbReference type="Pfam" id="PF20218">
    <property type="entry name" value="DUF6578"/>
    <property type="match status" value="1"/>
</dbReference>
<evidence type="ECO:0000313" key="2">
    <source>
        <dbReference type="Proteomes" id="UP000242699"/>
    </source>
</evidence>
<dbReference type="EMBL" id="PXYT01000030">
    <property type="protein sequence ID" value="PSR27016.1"/>
    <property type="molecule type" value="Genomic_DNA"/>
</dbReference>
<dbReference type="AlphaFoldDB" id="A0A2T2WXT1"/>
<dbReference type="InterPro" id="IPR046485">
    <property type="entry name" value="DUF6578"/>
</dbReference>
<gene>
    <name evidence="1" type="ORF">C7B43_12670</name>
</gene>
<accession>A0A2T2WXT1</accession>
<protein>
    <submittedName>
        <fullName evidence="1">Uncharacterized protein</fullName>
    </submittedName>
</protein>
<name>A0A2T2WXT1_9FIRM</name>
<reference evidence="1 2" key="1">
    <citation type="journal article" date="2014" name="BMC Genomics">
        <title>Comparison of environmental and isolate Sulfobacillus genomes reveals diverse carbon, sulfur, nitrogen, and hydrogen metabolisms.</title>
        <authorList>
            <person name="Justice N.B."/>
            <person name="Norman A."/>
            <person name="Brown C.T."/>
            <person name="Singh A."/>
            <person name="Thomas B.C."/>
            <person name="Banfield J.F."/>
        </authorList>
    </citation>
    <scope>NUCLEOTIDE SEQUENCE [LARGE SCALE GENOMIC DNA]</scope>
    <source>
        <strain evidence="1">AMDSBA1</strain>
    </source>
</reference>
<sequence length="165" mass="18802">MLIPIWYAGWEHACCGSDIRLGDFVEWPVYWEPTQFPILSDKPSQLTVVSETDVEAVWRWSPRRPNADGVTMVLEWGDLKVGVRLSSQPKLNGCVVESQGALWYEHHVVDPIGTSVGVVRTIYSWRRTDTGQSQFERDEPWMVIGSTAEEHAGDFCFMVEMDVEP</sequence>
<dbReference type="Proteomes" id="UP000242699">
    <property type="component" value="Unassembled WGS sequence"/>
</dbReference>
<organism evidence="1 2">
    <name type="scientific">Sulfobacillus benefaciens</name>
    <dbReference type="NCBI Taxonomy" id="453960"/>
    <lineage>
        <taxon>Bacteria</taxon>
        <taxon>Bacillati</taxon>
        <taxon>Bacillota</taxon>
        <taxon>Clostridia</taxon>
        <taxon>Eubacteriales</taxon>
        <taxon>Clostridiales Family XVII. Incertae Sedis</taxon>
        <taxon>Sulfobacillus</taxon>
    </lineage>
</organism>
<evidence type="ECO:0000313" key="1">
    <source>
        <dbReference type="EMBL" id="PSR27016.1"/>
    </source>
</evidence>